<proteinExistence type="predicted"/>
<protein>
    <submittedName>
        <fullName evidence="1">Uncharacterized protein</fullName>
    </submittedName>
</protein>
<reference evidence="1 2" key="1">
    <citation type="submission" date="2014-06" db="EMBL/GenBank/DDBJ databases">
        <authorList>
            <person name="Ju J."/>
            <person name="Zhang J."/>
        </authorList>
    </citation>
    <scope>NUCLEOTIDE SEQUENCE [LARGE SCALE GENOMIC DNA]</scope>
    <source>
        <strain evidence="1 2">DsW_47</strain>
    </source>
</reference>
<sequence>MAQETMKELIRFPIPLTEEISPAKIRSERAGRLSVPSRVERLAYFDLSGLFKGNLHFGRQDVFLLVLGRLIGPDGPK</sequence>
<organism evidence="1 2">
    <name type="scientific">Acetobacter cibinongensis</name>
    <dbReference type="NCBI Taxonomy" id="146475"/>
    <lineage>
        <taxon>Bacteria</taxon>
        <taxon>Pseudomonadati</taxon>
        <taxon>Pseudomonadota</taxon>
        <taxon>Alphaproteobacteria</taxon>
        <taxon>Acetobacterales</taxon>
        <taxon>Acetobacteraceae</taxon>
        <taxon>Acetobacter</taxon>
    </lineage>
</organism>
<evidence type="ECO:0000313" key="1">
    <source>
        <dbReference type="EMBL" id="OUI98039.1"/>
    </source>
</evidence>
<dbReference type="AlphaFoldDB" id="A0A1Z5YR50"/>
<gene>
    <name evidence="1" type="ORF">HK14_01125</name>
</gene>
<dbReference type="EMBL" id="JOMQ01000104">
    <property type="protein sequence ID" value="OUI98039.1"/>
    <property type="molecule type" value="Genomic_DNA"/>
</dbReference>
<comment type="caution">
    <text evidence="1">The sequence shown here is derived from an EMBL/GenBank/DDBJ whole genome shotgun (WGS) entry which is preliminary data.</text>
</comment>
<dbReference type="Proteomes" id="UP000196086">
    <property type="component" value="Unassembled WGS sequence"/>
</dbReference>
<name>A0A1Z5YR50_9PROT</name>
<accession>A0A1Z5YR50</accession>
<evidence type="ECO:0000313" key="2">
    <source>
        <dbReference type="Proteomes" id="UP000196086"/>
    </source>
</evidence>